<comment type="subcellular location">
    <subcellularLocation>
        <location evidence="4">Cytoplasm</location>
    </subcellularLocation>
</comment>
<organism evidence="7 8">
    <name type="scientific">Corynebacterium macclintockiae</name>
    <dbReference type="NCBI Taxonomy" id="2913501"/>
    <lineage>
        <taxon>Bacteria</taxon>
        <taxon>Bacillati</taxon>
        <taxon>Actinomycetota</taxon>
        <taxon>Actinomycetes</taxon>
        <taxon>Mycobacteriales</taxon>
        <taxon>Corynebacteriaceae</taxon>
        <taxon>Corynebacterium</taxon>
    </lineage>
</organism>
<comment type="cofactor">
    <cofactor evidence="4">
        <name>[4Fe-4S] cluster</name>
        <dbReference type="ChEBI" id="CHEBI:49883"/>
    </cofactor>
    <text evidence="4">Binds 1 [4Fe-4S] cluster per subunit.</text>
</comment>
<keyword evidence="8" id="KW-1185">Reference proteome</keyword>
<feature type="binding site" evidence="4">
    <location>
        <position position="239"/>
    </location>
    <ligand>
        <name>[4Fe-4S] cluster</name>
        <dbReference type="ChEBI" id="CHEBI:49883"/>
    </ligand>
</feature>
<dbReference type="InterPro" id="IPR004511">
    <property type="entry name" value="PAPS/APS_Rdtase"/>
</dbReference>
<comment type="catalytic activity">
    <reaction evidence="4">
        <text>[thioredoxin]-disulfide + sulfite + AMP + 2 H(+) = adenosine 5'-phosphosulfate + [thioredoxin]-dithiol</text>
        <dbReference type="Rhea" id="RHEA:21976"/>
        <dbReference type="Rhea" id="RHEA-COMP:10698"/>
        <dbReference type="Rhea" id="RHEA-COMP:10700"/>
        <dbReference type="ChEBI" id="CHEBI:15378"/>
        <dbReference type="ChEBI" id="CHEBI:17359"/>
        <dbReference type="ChEBI" id="CHEBI:29950"/>
        <dbReference type="ChEBI" id="CHEBI:50058"/>
        <dbReference type="ChEBI" id="CHEBI:58243"/>
        <dbReference type="ChEBI" id="CHEBI:456215"/>
        <dbReference type="EC" id="1.8.4.10"/>
    </reaction>
</comment>
<reference evidence="7" key="1">
    <citation type="submission" date="2022-02" db="EMBL/GenBank/DDBJ databases">
        <title>Corynebacterium sp. from urogenital microbiome.</title>
        <authorList>
            <person name="Cappelli E.A."/>
            <person name="Ribeiro T.G."/>
            <person name="Peixe L."/>
        </authorList>
    </citation>
    <scope>NUCLEOTIDE SEQUENCE</scope>
    <source>
        <strain evidence="7">C9Ua_112</strain>
    </source>
</reference>
<dbReference type="GeneID" id="301812952"/>
<evidence type="ECO:0000256" key="3">
    <source>
        <dbReference type="ARBA" id="ARBA00024327"/>
    </source>
</evidence>
<dbReference type="SUPFAM" id="SSF52402">
    <property type="entry name" value="Adenine nucleotide alpha hydrolases-like"/>
    <property type="match status" value="1"/>
</dbReference>
<evidence type="ECO:0000256" key="2">
    <source>
        <dbReference type="ARBA" id="ARBA00023002"/>
    </source>
</evidence>
<protein>
    <recommendedName>
        <fullName evidence="4">Adenosine 5'-phosphosulfate reductase</fullName>
        <shortName evidence="4">APS reductase</shortName>
        <ecNumber evidence="4">1.8.4.10</ecNumber>
    </recommendedName>
    <alternativeName>
        <fullName evidence="4">5'-adenylylsulfate reductase</fullName>
    </alternativeName>
    <alternativeName>
        <fullName evidence="4">Thioredoxin-dependent 5'-adenylylsulfate reductase</fullName>
    </alternativeName>
</protein>
<dbReference type="Gene3D" id="3.40.50.620">
    <property type="entry name" value="HUPs"/>
    <property type="match status" value="1"/>
</dbReference>
<keyword evidence="4" id="KW-0408">Iron</keyword>
<sequence>MSLVDATGLLGGNSDKYRDPAESPKGAPTKTTPLSDEERAANEQLVAEWNDKLEGASAEEIMDWVAEHVPGKIAVTMSMQDTVLAELAEGRLADDRAELVFLDTGYHFAETLETRDKVQQRYNLPLENITPVLSREEQDKTYGPRLYSRDNTACCRMRKVEPLARMLNPFNAWITGVRRVDNALRANTPVLDVDRTGRLKINPIVAWSDEDVEAYIADHDLIINPLTKQGYPSIGCETCTLPVAEGQDPRSGRWAGSNKTECGLHT</sequence>
<evidence type="ECO:0000313" key="7">
    <source>
        <dbReference type="EMBL" id="MCZ9304951.1"/>
    </source>
</evidence>
<comment type="similarity">
    <text evidence="1 4">Belongs to the PAPS reductase family. CysH subfamily.</text>
</comment>
<dbReference type="PIRSF" id="PIRSF000857">
    <property type="entry name" value="PAPS_reductase"/>
    <property type="match status" value="1"/>
</dbReference>
<dbReference type="EMBL" id="JAKMUV010000004">
    <property type="protein sequence ID" value="MCZ9304951.1"/>
    <property type="molecule type" value="Genomic_DNA"/>
</dbReference>
<feature type="region of interest" description="Disordered" evidence="5">
    <location>
        <begin position="11"/>
        <end position="36"/>
    </location>
</feature>
<dbReference type="NCBIfam" id="NF002537">
    <property type="entry name" value="PRK02090.1"/>
    <property type="match status" value="1"/>
</dbReference>
<comment type="function">
    <text evidence="4">Catalyzes the formation of sulfite from adenosine 5'-phosphosulfate (APS) using thioredoxin as an electron donor.</text>
</comment>
<dbReference type="RefSeq" id="WP_269954855.1">
    <property type="nucleotide sequence ID" value="NZ_JAKMUV010000004.1"/>
</dbReference>
<comment type="pathway">
    <text evidence="3 4">Sulfur metabolism; hydrogen sulfide biosynthesis; sulfite from sulfate.</text>
</comment>
<name>A0A9X3M710_9CORY</name>
<keyword evidence="2 4" id="KW-0560">Oxidoreductase</keyword>
<dbReference type="GO" id="GO:0070814">
    <property type="term" value="P:hydrogen sulfide biosynthetic process"/>
    <property type="evidence" value="ECO:0007669"/>
    <property type="project" value="UniProtKB-UniRule"/>
</dbReference>
<evidence type="ECO:0000259" key="6">
    <source>
        <dbReference type="Pfam" id="PF01507"/>
    </source>
</evidence>
<dbReference type="EC" id="1.8.4.10" evidence="4"/>
<evidence type="ECO:0000256" key="1">
    <source>
        <dbReference type="ARBA" id="ARBA00009732"/>
    </source>
</evidence>
<dbReference type="Proteomes" id="UP001146505">
    <property type="component" value="Unassembled WGS sequence"/>
</dbReference>
<keyword evidence="4" id="KW-0411">Iron-sulfur</keyword>
<gene>
    <name evidence="4" type="primary">cysH</name>
    <name evidence="7" type="ORF">L8U58_05280</name>
</gene>
<comment type="caution">
    <text evidence="7">The sequence shown here is derived from an EMBL/GenBank/DDBJ whole genome shotgun (WGS) entry which is preliminary data.</text>
</comment>
<dbReference type="GO" id="GO:0046872">
    <property type="term" value="F:metal ion binding"/>
    <property type="evidence" value="ECO:0007669"/>
    <property type="project" value="UniProtKB-KW"/>
</dbReference>
<dbReference type="GO" id="GO:0004604">
    <property type="term" value="F:phosphoadenylyl-sulfate reductase (thioredoxin) activity"/>
    <property type="evidence" value="ECO:0007669"/>
    <property type="project" value="UniProtKB-UniRule"/>
</dbReference>
<dbReference type="PANTHER" id="PTHR46509:SF1">
    <property type="entry name" value="PHOSPHOADENOSINE PHOSPHOSULFATE REDUCTASE"/>
    <property type="match status" value="1"/>
</dbReference>
<dbReference type="GO" id="GO:0005737">
    <property type="term" value="C:cytoplasm"/>
    <property type="evidence" value="ECO:0007669"/>
    <property type="project" value="UniProtKB-SubCell"/>
</dbReference>
<dbReference type="GO" id="GO:0051539">
    <property type="term" value="F:4 iron, 4 sulfur cluster binding"/>
    <property type="evidence" value="ECO:0007669"/>
    <property type="project" value="UniProtKB-UniRule"/>
</dbReference>
<dbReference type="HAMAP" id="MF_00063">
    <property type="entry name" value="CysH"/>
    <property type="match status" value="1"/>
</dbReference>
<feature type="region of interest" description="Disordered" evidence="5">
    <location>
        <begin position="247"/>
        <end position="266"/>
    </location>
</feature>
<dbReference type="Pfam" id="PF01507">
    <property type="entry name" value="PAPS_reduct"/>
    <property type="match status" value="1"/>
</dbReference>
<feature type="binding site" evidence="4">
    <location>
        <position position="155"/>
    </location>
    <ligand>
        <name>[4Fe-4S] cluster</name>
        <dbReference type="ChEBI" id="CHEBI:49883"/>
    </ligand>
</feature>
<feature type="active site" description="Nucleophile; cysteine thiosulfonate intermediate" evidence="4">
    <location>
        <position position="262"/>
    </location>
</feature>
<dbReference type="NCBIfam" id="TIGR00434">
    <property type="entry name" value="cysH"/>
    <property type="match status" value="1"/>
</dbReference>
<proteinExistence type="inferred from homology"/>
<evidence type="ECO:0000256" key="5">
    <source>
        <dbReference type="SAM" id="MobiDB-lite"/>
    </source>
</evidence>
<dbReference type="CDD" id="cd23945">
    <property type="entry name" value="PAPS_reductase"/>
    <property type="match status" value="1"/>
</dbReference>
<dbReference type="AlphaFoldDB" id="A0A9X3M710"/>
<dbReference type="GO" id="GO:0019379">
    <property type="term" value="P:sulfate assimilation, phosphoadenylyl sulfate reduction by phosphoadenylyl-sulfate reductase (thioredoxin)"/>
    <property type="evidence" value="ECO:0007669"/>
    <property type="project" value="UniProtKB-UniRule"/>
</dbReference>
<dbReference type="InterPro" id="IPR014729">
    <property type="entry name" value="Rossmann-like_a/b/a_fold"/>
</dbReference>
<dbReference type="PANTHER" id="PTHR46509">
    <property type="entry name" value="PHOSPHOADENOSINE PHOSPHOSULFATE REDUCTASE"/>
    <property type="match status" value="1"/>
</dbReference>
<keyword evidence="4" id="KW-0479">Metal-binding</keyword>
<feature type="binding site" evidence="4">
    <location>
        <position position="236"/>
    </location>
    <ligand>
        <name>[4Fe-4S] cluster</name>
        <dbReference type="ChEBI" id="CHEBI:49883"/>
    </ligand>
</feature>
<evidence type="ECO:0000313" key="8">
    <source>
        <dbReference type="Proteomes" id="UP001146505"/>
    </source>
</evidence>
<dbReference type="GO" id="GO:0043866">
    <property type="term" value="F:adenylyl-sulfate reductase (thioredoxin) activity"/>
    <property type="evidence" value="ECO:0007669"/>
    <property type="project" value="UniProtKB-EC"/>
</dbReference>
<feature type="binding site" evidence="4">
    <location>
        <position position="154"/>
    </location>
    <ligand>
        <name>[4Fe-4S] cluster</name>
        <dbReference type="ChEBI" id="CHEBI:49883"/>
    </ligand>
</feature>
<dbReference type="InterPro" id="IPR002500">
    <property type="entry name" value="PAPS_reduct_dom"/>
</dbReference>
<evidence type="ECO:0000256" key="4">
    <source>
        <dbReference type="HAMAP-Rule" id="MF_00063"/>
    </source>
</evidence>
<feature type="domain" description="Phosphoadenosine phosphosulphate reductase" evidence="6">
    <location>
        <begin position="74"/>
        <end position="242"/>
    </location>
</feature>
<accession>A0A9X3M710</accession>
<keyword evidence="4" id="KW-0963">Cytoplasm</keyword>